<feature type="transmembrane region" description="Helical" evidence="1">
    <location>
        <begin position="12"/>
        <end position="32"/>
    </location>
</feature>
<feature type="transmembrane region" description="Helical" evidence="1">
    <location>
        <begin position="74"/>
        <end position="99"/>
    </location>
</feature>
<organism evidence="2 3">
    <name type="scientific">Petropleomorpha daqingensis</name>
    <dbReference type="NCBI Taxonomy" id="2026353"/>
    <lineage>
        <taxon>Bacteria</taxon>
        <taxon>Bacillati</taxon>
        <taxon>Actinomycetota</taxon>
        <taxon>Actinomycetes</taxon>
        <taxon>Geodermatophilales</taxon>
        <taxon>Geodermatophilaceae</taxon>
        <taxon>Petropleomorpha</taxon>
    </lineage>
</organism>
<feature type="transmembrane region" description="Helical" evidence="1">
    <location>
        <begin position="151"/>
        <end position="172"/>
    </location>
</feature>
<keyword evidence="1" id="KW-0812">Transmembrane</keyword>
<name>A0A853CG94_9ACTN</name>
<feature type="transmembrane region" description="Helical" evidence="1">
    <location>
        <begin position="44"/>
        <end position="68"/>
    </location>
</feature>
<evidence type="ECO:0000256" key="1">
    <source>
        <dbReference type="SAM" id="Phobius"/>
    </source>
</evidence>
<dbReference type="RefSeq" id="WP_179718231.1">
    <property type="nucleotide sequence ID" value="NZ_JACBZT010000001.1"/>
</dbReference>
<keyword evidence="1" id="KW-0472">Membrane</keyword>
<evidence type="ECO:0000313" key="3">
    <source>
        <dbReference type="Proteomes" id="UP000541969"/>
    </source>
</evidence>
<evidence type="ECO:0000313" key="2">
    <source>
        <dbReference type="EMBL" id="NYJ06830.1"/>
    </source>
</evidence>
<keyword evidence="1" id="KW-1133">Transmembrane helix</keyword>
<accession>A0A853CG94</accession>
<protein>
    <submittedName>
        <fullName evidence="2">Uncharacterized protein</fullName>
    </submittedName>
</protein>
<dbReference type="AlphaFoldDB" id="A0A853CG94"/>
<gene>
    <name evidence="2" type="ORF">GGQ55_003108</name>
</gene>
<dbReference type="Proteomes" id="UP000541969">
    <property type="component" value="Unassembled WGS sequence"/>
</dbReference>
<reference evidence="2 3" key="1">
    <citation type="submission" date="2020-07" db="EMBL/GenBank/DDBJ databases">
        <title>Sequencing the genomes of 1000 actinobacteria strains.</title>
        <authorList>
            <person name="Klenk H.-P."/>
        </authorList>
    </citation>
    <scope>NUCLEOTIDE SEQUENCE [LARGE SCALE GENOMIC DNA]</scope>
    <source>
        <strain evidence="2 3">DSM 104001</strain>
    </source>
</reference>
<sequence length="178" mass="18314">MSTLSAPRVPLGRVFLVCGGVLAAEVALLLVLGQRWQATLLPGYAIILLAFGAAFCLGAVTVAGFVAGAAGAGLLLLGAVGLLPLLGGAAVLALICGVAPGWSRVEAWQAARFQALTASEEAAAARNAPAVVGRHRLTGPAVRIRWRTDRVVAAFLVLAFPPCVAAFSLWFVDWVSSR</sequence>
<keyword evidence="3" id="KW-1185">Reference proteome</keyword>
<proteinExistence type="predicted"/>
<dbReference type="EMBL" id="JACBZT010000001">
    <property type="protein sequence ID" value="NYJ06830.1"/>
    <property type="molecule type" value="Genomic_DNA"/>
</dbReference>
<comment type="caution">
    <text evidence="2">The sequence shown here is derived from an EMBL/GenBank/DDBJ whole genome shotgun (WGS) entry which is preliminary data.</text>
</comment>